<dbReference type="Proteomes" id="UP000766336">
    <property type="component" value="Unassembled WGS sequence"/>
</dbReference>
<dbReference type="InterPro" id="IPR000120">
    <property type="entry name" value="Amidase"/>
</dbReference>
<dbReference type="EMBL" id="JAHCDA010000002">
    <property type="protein sequence ID" value="MBS7811672.1"/>
    <property type="molecule type" value="Genomic_DNA"/>
</dbReference>
<name>A0ABS5QFH1_9PROT</name>
<comment type="caution">
    <text evidence="2">The sequence shown here is derived from an EMBL/GenBank/DDBJ whole genome shotgun (WGS) entry which is preliminary data.</text>
</comment>
<reference evidence="2 3" key="1">
    <citation type="submission" date="2021-05" db="EMBL/GenBank/DDBJ databases">
        <title>Roseococcus sp. XZZS9, whole genome shotgun sequencing project.</title>
        <authorList>
            <person name="Zhao G."/>
            <person name="Shen L."/>
        </authorList>
    </citation>
    <scope>NUCLEOTIDE SEQUENCE [LARGE SCALE GENOMIC DNA]</scope>
    <source>
        <strain evidence="2 3">XZZS9</strain>
    </source>
</reference>
<keyword evidence="3" id="KW-1185">Reference proteome</keyword>
<gene>
    <name evidence="2" type="ORF">KHU32_12055</name>
</gene>
<dbReference type="PANTHER" id="PTHR11895:SF176">
    <property type="entry name" value="AMIDASE AMID-RELATED"/>
    <property type="match status" value="1"/>
</dbReference>
<dbReference type="SUPFAM" id="SSF75304">
    <property type="entry name" value="Amidase signature (AS) enzymes"/>
    <property type="match status" value="1"/>
</dbReference>
<proteinExistence type="predicted"/>
<organism evidence="2 3">
    <name type="scientific">Roseococcus pinisoli</name>
    <dbReference type="NCBI Taxonomy" id="2835040"/>
    <lineage>
        <taxon>Bacteria</taxon>
        <taxon>Pseudomonadati</taxon>
        <taxon>Pseudomonadota</taxon>
        <taxon>Alphaproteobacteria</taxon>
        <taxon>Acetobacterales</taxon>
        <taxon>Roseomonadaceae</taxon>
        <taxon>Roseococcus</taxon>
    </lineage>
</organism>
<sequence length="458" mass="49157">MIPTIAEAARLIAAKKVSPVELTRDCLSRIAKRNEELAAFILVTEERAMADARAAEERQMAGTLKGRLDGIPIGHKDIYTTAGIATTGHSAQMQDHVPDSDAVTVTKWREAGVVLLGKLATHEFAFGGPSFDLPWPPARNPWDTERFTAGSSSGTAAAVAAGLVLGGTGSDTGGSIRGPAALCGIAGIKPTYGLCSRRGILPLAQTLDHAGPLAWTTEDCAILLEAMAGHDPADPGSVDRPALKLDIEQDMRGRRIGVIRHFHETDHRVSDATLRGIEESCAIFRRLGAEIVDVKLPSLQEFNAAGWLILMAEAWAIHEKWMRERPMKYSEGLRGRLALGGLLSAGDYIQAQRKRRSLIERSFAATSGIDLLITAAQPGEAPKIREVSKWASIERPGFTIPFNLTGWPGVTVCTGFGEGGLPVAAQLVGHPWSDSFVLAAGHALERENGHRDRRPFGV</sequence>
<evidence type="ECO:0000259" key="1">
    <source>
        <dbReference type="Pfam" id="PF01425"/>
    </source>
</evidence>
<dbReference type="InterPro" id="IPR023631">
    <property type="entry name" value="Amidase_dom"/>
</dbReference>
<dbReference type="RefSeq" id="WP_213670331.1">
    <property type="nucleotide sequence ID" value="NZ_JAHCDA010000002.1"/>
</dbReference>
<dbReference type="Gene3D" id="3.90.1300.10">
    <property type="entry name" value="Amidase signature (AS) domain"/>
    <property type="match status" value="1"/>
</dbReference>
<dbReference type="Pfam" id="PF01425">
    <property type="entry name" value="Amidase"/>
    <property type="match status" value="1"/>
</dbReference>
<evidence type="ECO:0000313" key="2">
    <source>
        <dbReference type="EMBL" id="MBS7811672.1"/>
    </source>
</evidence>
<dbReference type="InterPro" id="IPR036928">
    <property type="entry name" value="AS_sf"/>
</dbReference>
<dbReference type="PANTHER" id="PTHR11895">
    <property type="entry name" value="TRANSAMIDASE"/>
    <property type="match status" value="1"/>
</dbReference>
<accession>A0ABS5QFH1</accession>
<protein>
    <submittedName>
        <fullName evidence="2">Amidase</fullName>
    </submittedName>
</protein>
<evidence type="ECO:0000313" key="3">
    <source>
        <dbReference type="Proteomes" id="UP000766336"/>
    </source>
</evidence>
<feature type="domain" description="Amidase" evidence="1">
    <location>
        <begin position="21"/>
        <end position="438"/>
    </location>
</feature>